<proteinExistence type="inferred from homology"/>
<dbReference type="PANTHER" id="PTHR10706">
    <property type="entry name" value="F-BOX FAMILY PROTEIN"/>
    <property type="match status" value="1"/>
</dbReference>
<dbReference type="PROSITE" id="PS50181">
    <property type="entry name" value="FBOX"/>
    <property type="match status" value="1"/>
</dbReference>
<keyword evidence="3" id="KW-0833">Ubl conjugation pathway</keyword>
<evidence type="ECO:0000313" key="5">
    <source>
        <dbReference type="EMBL" id="JAI62867.1"/>
    </source>
</evidence>
<evidence type="ECO:0000256" key="2">
    <source>
        <dbReference type="ARBA" id="ARBA00010611"/>
    </source>
</evidence>
<dbReference type="Pfam" id="PF12014">
    <property type="entry name" value="Cyclin_D1_bind"/>
    <property type="match status" value="1"/>
</dbReference>
<evidence type="ECO:0000259" key="4">
    <source>
        <dbReference type="PROSITE" id="PS50181"/>
    </source>
</evidence>
<dbReference type="Gene3D" id="1.20.1280.50">
    <property type="match status" value="1"/>
</dbReference>
<evidence type="ECO:0000256" key="1">
    <source>
        <dbReference type="ARBA" id="ARBA00004906"/>
    </source>
</evidence>
<dbReference type="SUPFAM" id="SSF81383">
    <property type="entry name" value="F-box domain"/>
    <property type="match status" value="1"/>
</dbReference>
<dbReference type="InterPro" id="IPR045048">
    <property type="entry name" value="FBXO31/39"/>
</dbReference>
<dbReference type="SMART" id="SM00256">
    <property type="entry name" value="FBOX"/>
    <property type="match status" value="1"/>
</dbReference>
<dbReference type="Pfam" id="PF12937">
    <property type="entry name" value="F-box-like"/>
    <property type="match status" value="1"/>
</dbReference>
<accession>A0A0P4W7I7</accession>
<feature type="domain" description="F-box" evidence="4">
    <location>
        <begin position="2"/>
        <end position="48"/>
    </location>
</feature>
<dbReference type="GO" id="GO:0016567">
    <property type="term" value="P:protein ubiquitination"/>
    <property type="evidence" value="ECO:0007669"/>
    <property type="project" value="UniProtKB-UniPathway"/>
</dbReference>
<dbReference type="InterPro" id="IPR001810">
    <property type="entry name" value="F-box_dom"/>
</dbReference>
<protein>
    <recommendedName>
        <fullName evidence="4">F-box domain-containing protein</fullName>
    </recommendedName>
</protein>
<dbReference type="EMBL" id="GDRN01076707">
    <property type="protein sequence ID" value="JAI62867.1"/>
    <property type="molecule type" value="Transcribed_RNA"/>
</dbReference>
<evidence type="ECO:0000256" key="3">
    <source>
        <dbReference type="ARBA" id="ARBA00022786"/>
    </source>
</evidence>
<dbReference type="InterPro" id="IPR036047">
    <property type="entry name" value="F-box-like_dom_sf"/>
</dbReference>
<dbReference type="AlphaFoldDB" id="A0A0P4W7I7"/>
<sequence>MVIYIVDLPEDILLSILQLCDVRDLTALSVVCSLFYRLTKDSFLWKHLCFRDFSVSPESCEKSSYEKIYKNVLHKYGCMLGLYQSQIGPYGGLLEIRFQNGYIEGAIWEPTSDVMEPLKESVAFSINGNEVPAKCLCIPHIHPHKCSLQMNKRKGIVTQFCSDNEGHIRTLSDMDGDVTGNVFSYISMKLVYLNEVISTGLIHKPLILPGPDDIPSALRRKDGSFPKQIITPGLFKGTYSIHGIEVLLFRYKDEYEIHGHKVTGDVNVHASKVSVKILLKYPAYPTKENSIPAMKTTEPKSSETPLDQIPEHPFSIPSGCYYEYTTPLPTRCTARYHGFGQIAYEGFHRPCFTPVQVIVFNNDLLGVVWIELTAFSLFSRVQRTFTKNILNTAESCL</sequence>
<organism evidence="5">
    <name type="scientific">Scylla olivacea</name>
    <name type="common">Orange mud crab</name>
    <name type="synonym">Cancer olivacea</name>
    <dbReference type="NCBI Taxonomy" id="85551"/>
    <lineage>
        <taxon>Eukaryota</taxon>
        <taxon>Metazoa</taxon>
        <taxon>Ecdysozoa</taxon>
        <taxon>Arthropoda</taxon>
        <taxon>Crustacea</taxon>
        <taxon>Multicrustacea</taxon>
        <taxon>Malacostraca</taxon>
        <taxon>Eumalacostraca</taxon>
        <taxon>Eucarida</taxon>
        <taxon>Decapoda</taxon>
        <taxon>Pleocyemata</taxon>
        <taxon>Brachyura</taxon>
        <taxon>Eubrachyura</taxon>
        <taxon>Portunoidea</taxon>
        <taxon>Portunidae</taxon>
        <taxon>Portuninae</taxon>
        <taxon>Scylla</taxon>
    </lineage>
</organism>
<comment type="pathway">
    <text evidence="1">Protein modification; protein ubiquitination.</text>
</comment>
<dbReference type="UniPathway" id="UPA00143"/>
<reference evidence="5" key="1">
    <citation type="submission" date="2015-09" db="EMBL/GenBank/DDBJ databases">
        <title>Scylla olivacea transcriptome.</title>
        <authorList>
            <person name="Ikhwanuddin M."/>
        </authorList>
    </citation>
    <scope>NUCLEOTIDE SEQUENCE</scope>
</reference>
<dbReference type="PANTHER" id="PTHR10706:SF130">
    <property type="entry name" value="F-BOX ONLY PROTEIN 31"/>
    <property type="match status" value="1"/>
</dbReference>
<name>A0A0P4W7I7_SCYOL</name>
<comment type="similarity">
    <text evidence="2">Belongs to the FBXO31 family.</text>
</comment>